<dbReference type="Proteomes" id="UP001497700">
    <property type="component" value="Unassembled WGS sequence"/>
</dbReference>
<gene>
    <name evidence="1" type="ORF">F4820DRAFT_145402</name>
</gene>
<accession>A0ACB9ZH10</accession>
<keyword evidence="2" id="KW-1185">Reference proteome</keyword>
<proteinExistence type="predicted"/>
<sequence>MDDPWSWDVDRVVRELCSSKRSWEPPSAPLKFPPLEQLEATLREEEVDGHTLLTYDHERLCDGLGFKILKHKATLKHAIGEFRSRSQRYRLDQKRDFSEFDADDNQQQVGKEAGKNGSPSQLSALKDVELNGGWKKMQRGHTMSLSSNSLDNNQTGSASGQIQSSVSPSPAQKKRRLAPILISTDIDVNVTRNIPTEADVILAPKSQGIHTNTSRKNNDVINLASEYLGEDAFTRIDITDAYGLSDGEDSLQISILRPSVPTGRRLQVHRLIKRRLLRSPRARKPHLMKPDMIPGANDPDHDEVLPIYGESDEEYDSETWEEMEAERIEKEQAQSRPGLSHNKVQAIIDGSIQRFAADWKQRKCPKLAKKANQFWVDARKIGLKRSLDKNRSNLDARKTRITKYSEEIALQTWRDESELREATFILQLSVEDREYFSWILDVIAALNEPEKGPSLPRRVARKTRQSKQISAEEEILTSESEEEIDNFIVNDEPSLPVTPSIGSPMSISEDNMDMQAQLDESNSLNSPETPVKRREAEVIDLITPEKSDPNAVLANSPEAAEVDEIEPHSPEGQSSALEFGIDDLEPTEQMVARDLAKYDARYVSLVFTLVKGREPRQIWLDVILRMLDRSEVIPKSETIHPQKIEYIRLASSIFRLFEMYRDGTSYSIGRYKNMSYEDRSAKKVATERDIGRFDAFIYFLRRLSDRFEWQEEWIERQVEQEEADEELQREGTKRATPDVPDYDITSDESSSPDALPTSPKPAGKTKRIGIRQTRIQAAELMREAEKERAEKYEIRRNVQRAKLQALEESGLVNLGSQKGKIINESKDDDQGFIYIHPKIAPRIKEHQVDGVRFMWNQIVGSSAQQGCLLAHTMGLGKTMQIVTLLVAIAEAANSDDHTISSQVPDKLKESKTLIVCPPSLVNNWLDELLFWAPDDHRLGGFFGIESSSSPGTRTGHILNWEEQGGVLVIGYNLFKQDYKDGDVRDILTNGPNLVVADEAHYLKNEASKTHRAAARFKTQSRIALTGTPLANRVEEYYSMINWIAPNYLSARRDFMSQYATPIQNGLKGTGGASGLKHALKMLRVLKKEVTPKMQRVTIAVLKDDIPKKQEFVLTVPLTPLQREVYETFIRYHKDRTPQPGSLVCAHTLGLVCAHPCIFTTKLKAVQKLDEPTELLPTKLIIDELTILNKEKYLNAASLSWKILILMSILEECRRLGDPVVLFSQSMHALDYLEQILRQKKFSLSRLDGSTNMNLRQPMVKEFNKSQINIFLISTKAGGEGFNIVAANRVIIFDSKFNPQDEQQAVGRAYRLGQKKPVFVYRFICGGTIEEQALNLQIWKMQLASRVVDKKNPINRSVGLNQSLQMPSEPEQQDLDGYIGNDSVLDKVIEEHRSGIRAITMTDTFEQEELESAHLTAEDIAEADRLIAENEARRLGKPIPPTDRKTSSLVVPAGFRPTPPRGVPSDLPTGIPTGYTANPPIVPRSFPSLYESLQSGPPPGLQLSSNIDRQPLSVAPLASVESQSYRITSDLLRISANKGNVKAPETMERPPNNNLADLRDPLHPIQGPIPHTQDQSPSRTLIHQDMVWDKQSAFKGELARLFSKNAIPTDSDQDMGRKVASRVTAEVWDQQPEVQGEVKRAIIDAASSSRFVQGICMGFLPVKDLATMKPDDIARQRAAWEEMAEADWNVMKLSSQAKANLDVGDPTLTQQRQT</sequence>
<protein>
    <submittedName>
        <fullName evidence="1">Uncharacterized protein</fullName>
    </submittedName>
</protein>
<dbReference type="EMBL" id="MU393422">
    <property type="protein sequence ID" value="KAI4870807.1"/>
    <property type="molecule type" value="Genomic_DNA"/>
</dbReference>
<evidence type="ECO:0000313" key="1">
    <source>
        <dbReference type="EMBL" id="KAI4870807.1"/>
    </source>
</evidence>
<name>A0ACB9ZH10_9PEZI</name>
<comment type="caution">
    <text evidence="1">The sequence shown here is derived from an EMBL/GenBank/DDBJ whole genome shotgun (WGS) entry which is preliminary data.</text>
</comment>
<organism evidence="1 2">
    <name type="scientific">Hypoxylon rubiginosum</name>
    <dbReference type="NCBI Taxonomy" id="110542"/>
    <lineage>
        <taxon>Eukaryota</taxon>
        <taxon>Fungi</taxon>
        <taxon>Dikarya</taxon>
        <taxon>Ascomycota</taxon>
        <taxon>Pezizomycotina</taxon>
        <taxon>Sordariomycetes</taxon>
        <taxon>Xylariomycetidae</taxon>
        <taxon>Xylariales</taxon>
        <taxon>Hypoxylaceae</taxon>
        <taxon>Hypoxylon</taxon>
    </lineage>
</organism>
<evidence type="ECO:0000313" key="2">
    <source>
        <dbReference type="Proteomes" id="UP001497700"/>
    </source>
</evidence>
<reference evidence="1 2" key="1">
    <citation type="journal article" date="2022" name="New Phytol.">
        <title>Ecological generalism drives hyperdiversity of secondary metabolite gene clusters in xylarialean endophytes.</title>
        <authorList>
            <person name="Franco M.E.E."/>
            <person name="Wisecaver J.H."/>
            <person name="Arnold A.E."/>
            <person name="Ju Y.M."/>
            <person name="Slot J.C."/>
            <person name="Ahrendt S."/>
            <person name="Moore L.P."/>
            <person name="Eastman K.E."/>
            <person name="Scott K."/>
            <person name="Konkel Z."/>
            <person name="Mondo S.J."/>
            <person name="Kuo A."/>
            <person name="Hayes R.D."/>
            <person name="Haridas S."/>
            <person name="Andreopoulos B."/>
            <person name="Riley R."/>
            <person name="LaButti K."/>
            <person name="Pangilinan J."/>
            <person name="Lipzen A."/>
            <person name="Amirebrahimi M."/>
            <person name="Yan J."/>
            <person name="Adam C."/>
            <person name="Keymanesh K."/>
            <person name="Ng V."/>
            <person name="Louie K."/>
            <person name="Northen T."/>
            <person name="Drula E."/>
            <person name="Henrissat B."/>
            <person name="Hsieh H.M."/>
            <person name="Youens-Clark K."/>
            <person name="Lutzoni F."/>
            <person name="Miadlikowska J."/>
            <person name="Eastwood D.C."/>
            <person name="Hamelin R.C."/>
            <person name="Grigoriev I.V."/>
            <person name="U'Ren J.M."/>
        </authorList>
    </citation>
    <scope>NUCLEOTIDE SEQUENCE [LARGE SCALE GENOMIC DNA]</scope>
    <source>
        <strain evidence="1 2">CBS 119005</strain>
    </source>
</reference>